<keyword evidence="7" id="KW-1185">Reference proteome</keyword>
<dbReference type="EMBL" id="JFFR01000014">
    <property type="protein sequence ID" value="KDN28753.1"/>
    <property type="molecule type" value="Genomic_DNA"/>
</dbReference>
<dbReference type="SUPFAM" id="SSF48498">
    <property type="entry name" value="Tetracyclin repressor-like, C-terminal domain"/>
    <property type="match status" value="1"/>
</dbReference>
<evidence type="ECO:0000259" key="5">
    <source>
        <dbReference type="PROSITE" id="PS50977"/>
    </source>
</evidence>
<feature type="domain" description="HTH tetR-type" evidence="5">
    <location>
        <begin position="11"/>
        <end position="71"/>
    </location>
</feature>
<evidence type="ECO:0000313" key="7">
    <source>
        <dbReference type="Proteomes" id="UP000027219"/>
    </source>
</evidence>
<dbReference type="PANTHER" id="PTHR47506:SF1">
    <property type="entry name" value="HTH-TYPE TRANSCRIPTIONAL REGULATOR YJDC"/>
    <property type="match status" value="1"/>
</dbReference>
<evidence type="ECO:0000256" key="2">
    <source>
        <dbReference type="ARBA" id="ARBA00023125"/>
    </source>
</evidence>
<dbReference type="PANTHER" id="PTHR47506">
    <property type="entry name" value="TRANSCRIPTIONAL REGULATORY PROTEIN"/>
    <property type="match status" value="1"/>
</dbReference>
<dbReference type="Proteomes" id="UP000027219">
    <property type="component" value="Unassembled WGS sequence"/>
</dbReference>
<proteinExistence type="predicted"/>
<name>A0A066UWZ4_9VIBR</name>
<keyword evidence="1" id="KW-0805">Transcription regulation</keyword>
<protein>
    <submittedName>
        <fullName evidence="6">TetR family transcriptional regulator</fullName>
    </submittedName>
</protein>
<dbReference type="STRING" id="212667.VFDL14_00320"/>
<keyword evidence="3" id="KW-0804">Transcription</keyword>
<dbReference type="SUPFAM" id="SSF46689">
    <property type="entry name" value="Homeodomain-like"/>
    <property type="match status" value="1"/>
</dbReference>
<comment type="caution">
    <text evidence="6">The sequence shown here is derived from an EMBL/GenBank/DDBJ whole genome shotgun (WGS) entry which is preliminary data.</text>
</comment>
<dbReference type="RefSeq" id="WP_032550964.1">
    <property type="nucleotide sequence ID" value="NZ_JBEEAX010000005.1"/>
</dbReference>
<dbReference type="PRINTS" id="PR00455">
    <property type="entry name" value="HTHTETR"/>
</dbReference>
<evidence type="ECO:0000256" key="3">
    <source>
        <dbReference type="ARBA" id="ARBA00023163"/>
    </source>
</evidence>
<accession>A0A066UWZ4</accession>
<dbReference type="InterPro" id="IPR036271">
    <property type="entry name" value="Tet_transcr_reg_TetR-rel_C_sf"/>
</dbReference>
<dbReference type="Gene3D" id="1.10.10.60">
    <property type="entry name" value="Homeodomain-like"/>
    <property type="match status" value="1"/>
</dbReference>
<evidence type="ECO:0000256" key="4">
    <source>
        <dbReference type="PROSITE-ProRule" id="PRU00335"/>
    </source>
</evidence>
<sequence>MVVGTAGRPRSFDQEKALEEALKVFWEQGFEGTSLSDLTKAMGINKPSMYSAFGNKEQLFLKAVEMYKARESEYFYQALEQADIRKVITDIIIGSAQAHSCKDKPKGCLMIQGALACSTDASPIKQAMMDCRKEMGEILLARFTKAQNEGQLIESADPQVMTHFMATFLNGLSVHSMDDVSPEMIIAVAELGIKDLHAFCVS</sequence>
<dbReference type="InterPro" id="IPR001647">
    <property type="entry name" value="HTH_TetR"/>
</dbReference>
<feature type="DNA-binding region" description="H-T-H motif" evidence="4">
    <location>
        <begin position="34"/>
        <end position="53"/>
    </location>
</feature>
<dbReference type="OrthoDB" id="270177at2"/>
<dbReference type="PROSITE" id="PS01081">
    <property type="entry name" value="HTH_TETR_1"/>
    <property type="match status" value="1"/>
</dbReference>
<dbReference type="GO" id="GO:0003677">
    <property type="term" value="F:DNA binding"/>
    <property type="evidence" value="ECO:0007669"/>
    <property type="project" value="UniProtKB-UniRule"/>
</dbReference>
<dbReference type="PROSITE" id="PS50977">
    <property type="entry name" value="HTH_TETR_2"/>
    <property type="match status" value="1"/>
</dbReference>
<evidence type="ECO:0000313" key="6">
    <source>
        <dbReference type="EMBL" id="KDN28753.1"/>
    </source>
</evidence>
<dbReference type="Gene3D" id="1.10.357.10">
    <property type="entry name" value="Tetracycline Repressor, domain 2"/>
    <property type="match status" value="1"/>
</dbReference>
<organism evidence="6 7">
    <name type="scientific">Vibrio fortis</name>
    <dbReference type="NCBI Taxonomy" id="212667"/>
    <lineage>
        <taxon>Bacteria</taxon>
        <taxon>Pseudomonadati</taxon>
        <taxon>Pseudomonadota</taxon>
        <taxon>Gammaproteobacteria</taxon>
        <taxon>Vibrionales</taxon>
        <taxon>Vibrionaceae</taxon>
        <taxon>Vibrio</taxon>
    </lineage>
</organism>
<gene>
    <name evidence="6" type="ORF">VFDL14_00320</name>
</gene>
<dbReference type="Pfam" id="PF00440">
    <property type="entry name" value="TetR_N"/>
    <property type="match status" value="1"/>
</dbReference>
<dbReference type="AlphaFoldDB" id="A0A066UWZ4"/>
<keyword evidence="2 4" id="KW-0238">DNA-binding</keyword>
<reference evidence="6 7" key="1">
    <citation type="submission" date="2014-02" db="EMBL/GenBank/DDBJ databases">
        <title>Vibrio fortis Dalian14 Genome Sequencing.</title>
        <authorList>
            <person name="Wang Y."/>
            <person name="Song L."/>
            <person name="Liu G."/>
            <person name="Ding J."/>
        </authorList>
    </citation>
    <scope>NUCLEOTIDE SEQUENCE [LARGE SCALE GENOMIC DNA]</scope>
    <source>
        <strain evidence="6 7">Dalian14</strain>
    </source>
</reference>
<evidence type="ECO:0000256" key="1">
    <source>
        <dbReference type="ARBA" id="ARBA00023015"/>
    </source>
</evidence>
<dbReference type="InterPro" id="IPR009057">
    <property type="entry name" value="Homeodomain-like_sf"/>
</dbReference>
<dbReference type="InterPro" id="IPR023772">
    <property type="entry name" value="DNA-bd_HTH_TetR-type_CS"/>
</dbReference>